<dbReference type="PANTHER" id="PTHR23028">
    <property type="entry name" value="ACETYLTRANSFERASE"/>
    <property type="match status" value="1"/>
</dbReference>
<accession>A0A4Z1BEE1</accession>
<dbReference type="GO" id="GO:0016747">
    <property type="term" value="F:acyltransferase activity, transferring groups other than amino-acyl groups"/>
    <property type="evidence" value="ECO:0007669"/>
    <property type="project" value="InterPro"/>
</dbReference>
<proteinExistence type="predicted"/>
<dbReference type="GO" id="GO:0000271">
    <property type="term" value="P:polysaccharide biosynthetic process"/>
    <property type="evidence" value="ECO:0007669"/>
    <property type="project" value="TreeGrafter"/>
</dbReference>
<dbReference type="EMBL" id="SRPE01000005">
    <property type="protein sequence ID" value="TGN27134.1"/>
    <property type="molecule type" value="Genomic_DNA"/>
</dbReference>
<keyword evidence="1" id="KW-1133">Transmembrane helix</keyword>
<dbReference type="PANTHER" id="PTHR23028:SF53">
    <property type="entry name" value="ACYL_TRANSF_3 DOMAIN-CONTAINING PROTEIN"/>
    <property type="match status" value="1"/>
</dbReference>
<keyword evidence="1" id="KW-0812">Transmembrane</keyword>
<feature type="transmembrane region" description="Helical" evidence="1">
    <location>
        <begin position="251"/>
        <end position="267"/>
    </location>
</feature>
<dbReference type="AlphaFoldDB" id="A0A4Z1BEE1"/>
<feature type="domain" description="Acyltransferase 3" evidence="2">
    <location>
        <begin position="8"/>
        <end position="327"/>
    </location>
</feature>
<dbReference type="InterPro" id="IPR050879">
    <property type="entry name" value="Acyltransferase_3"/>
</dbReference>
<keyword evidence="1" id="KW-0472">Membrane</keyword>
<comment type="caution">
    <text evidence="3">The sequence shown here is derived from an EMBL/GenBank/DDBJ whole genome shotgun (WGS) entry which is preliminary data.</text>
</comment>
<evidence type="ECO:0000259" key="2">
    <source>
        <dbReference type="Pfam" id="PF01757"/>
    </source>
</evidence>
<dbReference type="Proteomes" id="UP000297998">
    <property type="component" value="Unassembled WGS sequence"/>
</dbReference>
<sequence>MKNNRIDILDGFRVLAILIVMLYHFYSSYPELYHYNFDSSIFYFGYLGVEFFFMISGFVIFITLNNSKSFIEFIKKRYIRLMPGMLICSIITFCVFRTTDLTFFLQGKEFKNLLFSNTFLSPSIPNKLLGTNFGYMDYAYWSLWVEIIFYVLISVLFFINKKTVILNFSIISILGTVMWYFFGTEENLLQLSIHGTIHKILSYIPFVSFLIWFLIGIIISKLYLEKADYKNIIYLIFLFALVYITSEKQELKWFVIISAIVWFVFLFRNSWLNFLGGKIMSKLGRTSYSVYLIHQMVGLVIIIKLSPYFGQYNWIIPILLIVLFFGFGLFSFQYLEKPIGKKIHNILFKKNK</sequence>
<dbReference type="OrthoDB" id="290051at2"/>
<feature type="transmembrane region" description="Helical" evidence="1">
    <location>
        <begin position="85"/>
        <end position="105"/>
    </location>
</feature>
<evidence type="ECO:0000256" key="1">
    <source>
        <dbReference type="SAM" id="Phobius"/>
    </source>
</evidence>
<feature type="transmembrane region" description="Helical" evidence="1">
    <location>
        <begin position="164"/>
        <end position="182"/>
    </location>
</feature>
<feature type="transmembrane region" description="Helical" evidence="1">
    <location>
        <begin position="202"/>
        <end position="224"/>
    </location>
</feature>
<name>A0A4Z1BEE1_9FLAO</name>
<dbReference type="InterPro" id="IPR002656">
    <property type="entry name" value="Acyl_transf_3_dom"/>
</dbReference>
<dbReference type="GO" id="GO:0016020">
    <property type="term" value="C:membrane"/>
    <property type="evidence" value="ECO:0007669"/>
    <property type="project" value="TreeGrafter"/>
</dbReference>
<feature type="transmembrane region" description="Helical" evidence="1">
    <location>
        <begin position="41"/>
        <end position="64"/>
    </location>
</feature>
<keyword evidence="3" id="KW-0012">Acyltransferase</keyword>
<feature type="transmembrane region" description="Helical" evidence="1">
    <location>
        <begin position="314"/>
        <end position="335"/>
    </location>
</feature>
<feature type="transmembrane region" description="Helical" evidence="1">
    <location>
        <begin position="138"/>
        <end position="159"/>
    </location>
</feature>
<reference evidence="3 4" key="1">
    <citation type="submission" date="2019-03" db="EMBL/GenBank/DDBJ databases">
        <title>Empedobacter tilapiae sp. nov., isolated from an intestine of Nile tilapia Oreochromis niloticus.</title>
        <authorList>
            <person name="Kim Y.-O."/>
            <person name="Yoon J.-H."/>
        </authorList>
    </citation>
    <scope>NUCLEOTIDE SEQUENCE [LARGE SCALE GENOMIC DNA]</scope>
    <source>
        <strain evidence="3 4">MRS2</strain>
    </source>
</reference>
<protein>
    <submittedName>
        <fullName evidence="3">Acyltransferase</fullName>
    </submittedName>
</protein>
<keyword evidence="4" id="KW-1185">Reference proteome</keyword>
<gene>
    <name evidence="3" type="ORF">E4J94_07915</name>
</gene>
<evidence type="ECO:0000313" key="3">
    <source>
        <dbReference type="EMBL" id="TGN27134.1"/>
    </source>
</evidence>
<organism evidence="3 4">
    <name type="scientific">Empedobacter tilapiae</name>
    <dbReference type="NCBI Taxonomy" id="2491114"/>
    <lineage>
        <taxon>Bacteria</taxon>
        <taxon>Pseudomonadati</taxon>
        <taxon>Bacteroidota</taxon>
        <taxon>Flavobacteriia</taxon>
        <taxon>Flavobacteriales</taxon>
        <taxon>Weeksellaceae</taxon>
        <taxon>Empedobacter</taxon>
    </lineage>
</organism>
<feature type="transmembrane region" description="Helical" evidence="1">
    <location>
        <begin position="288"/>
        <end position="308"/>
    </location>
</feature>
<evidence type="ECO:0000313" key="4">
    <source>
        <dbReference type="Proteomes" id="UP000297998"/>
    </source>
</evidence>
<keyword evidence="3" id="KW-0808">Transferase</keyword>
<feature type="transmembrane region" description="Helical" evidence="1">
    <location>
        <begin position="12"/>
        <end position="29"/>
    </location>
</feature>
<feature type="transmembrane region" description="Helical" evidence="1">
    <location>
        <begin position="229"/>
        <end position="245"/>
    </location>
</feature>
<dbReference type="Pfam" id="PF01757">
    <property type="entry name" value="Acyl_transf_3"/>
    <property type="match status" value="1"/>
</dbReference>
<dbReference type="RefSeq" id="WP_135835294.1">
    <property type="nucleotide sequence ID" value="NZ_CAUQWU010000005.1"/>
</dbReference>